<keyword evidence="6" id="KW-0732">Signal</keyword>
<evidence type="ECO:0000256" key="2">
    <source>
        <dbReference type="ARBA" id="ARBA00022723"/>
    </source>
</evidence>
<evidence type="ECO:0000256" key="4">
    <source>
        <dbReference type="PROSITE-ProRule" id="PRU00433"/>
    </source>
</evidence>
<name>A0ABS5F4E8_9PROT</name>
<reference evidence="9" key="1">
    <citation type="journal article" date="2021" name="Syst. Appl. Microbiol.">
        <title>Roseomonas hellenica sp. nov., isolated from roots of wild-growing Alkanna tinctoria.</title>
        <authorList>
            <person name="Rat A."/>
            <person name="Naranjo H.D."/>
            <person name="Lebbe L."/>
            <person name="Cnockaert M."/>
            <person name="Krigas N."/>
            <person name="Grigoriadou K."/>
            <person name="Maloupa E."/>
            <person name="Willems A."/>
        </authorList>
    </citation>
    <scope>NUCLEOTIDE SEQUENCE [LARGE SCALE GENOMIC DNA]</scope>
    <source>
        <strain evidence="9">LMG 31523</strain>
    </source>
</reference>
<evidence type="ECO:0000256" key="1">
    <source>
        <dbReference type="ARBA" id="ARBA00022617"/>
    </source>
</evidence>
<gene>
    <name evidence="8" type="primary">soxX</name>
    <name evidence="8" type="ORF">GXW71_24015</name>
</gene>
<dbReference type="PROSITE" id="PS51007">
    <property type="entry name" value="CYTC"/>
    <property type="match status" value="1"/>
</dbReference>
<dbReference type="InterPro" id="IPR009056">
    <property type="entry name" value="Cyt_c-like_dom"/>
</dbReference>
<keyword evidence="9" id="KW-1185">Reference proteome</keyword>
<dbReference type="EMBL" id="JAAGBB010000035">
    <property type="protein sequence ID" value="MBR0667444.1"/>
    <property type="molecule type" value="Genomic_DNA"/>
</dbReference>
<dbReference type="NCBIfam" id="TIGR04485">
    <property type="entry name" value="thiosulf_SoxX"/>
    <property type="match status" value="1"/>
</dbReference>
<keyword evidence="2 4" id="KW-0479">Metal-binding</keyword>
<evidence type="ECO:0000256" key="5">
    <source>
        <dbReference type="SAM" id="MobiDB-lite"/>
    </source>
</evidence>
<evidence type="ECO:0000256" key="3">
    <source>
        <dbReference type="ARBA" id="ARBA00023004"/>
    </source>
</evidence>
<feature type="signal peptide" evidence="6">
    <location>
        <begin position="1"/>
        <end position="42"/>
    </location>
</feature>
<dbReference type="InterPro" id="IPR036909">
    <property type="entry name" value="Cyt_c-like_dom_sf"/>
</dbReference>
<dbReference type="Proteomes" id="UP001196870">
    <property type="component" value="Unassembled WGS sequence"/>
</dbReference>
<keyword evidence="1 4" id="KW-0349">Heme</keyword>
<protein>
    <submittedName>
        <fullName evidence="8">Sulfur oxidation c-type cytochrome SoxX</fullName>
    </submittedName>
</protein>
<accession>A0ABS5F4E8</accession>
<feature type="domain" description="Cytochrome c" evidence="7">
    <location>
        <begin position="56"/>
        <end position="160"/>
    </location>
</feature>
<feature type="region of interest" description="Disordered" evidence="5">
    <location>
        <begin position="1"/>
        <end position="24"/>
    </location>
</feature>
<feature type="chain" id="PRO_5045128271" evidence="6">
    <location>
        <begin position="43"/>
        <end position="165"/>
    </location>
</feature>
<evidence type="ECO:0000256" key="6">
    <source>
        <dbReference type="SAM" id="SignalP"/>
    </source>
</evidence>
<proteinExistence type="predicted"/>
<evidence type="ECO:0000259" key="7">
    <source>
        <dbReference type="PROSITE" id="PS51007"/>
    </source>
</evidence>
<evidence type="ECO:0000313" key="9">
    <source>
        <dbReference type="Proteomes" id="UP001196870"/>
    </source>
</evidence>
<sequence>MRPLPCARSRPVMPRTGSRRSPPMPSARLFAALLLLAGPVLAQEDALPAPLTGTPGDAARGRAIVADRQRGLCLLCHTGPFPEERFQGNLAPDLSGAGSRWSEAQLRLRLVDSRRLNPDSIMPSYYRTEGLNRVGSAFRGRTVLSAQEIEDVLAYLLTLRDGDSR</sequence>
<organism evidence="8 9">
    <name type="scientific">Plastoroseomonas hellenica</name>
    <dbReference type="NCBI Taxonomy" id="2687306"/>
    <lineage>
        <taxon>Bacteria</taxon>
        <taxon>Pseudomonadati</taxon>
        <taxon>Pseudomonadota</taxon>
        <taxon>Alphaproteobacteria</taxon>
        <taxon>Acetobacterales</taxon>
        <taxon>Acetobacteraceae</taxon>
        <taxon>Plastoroseomonas</taxon>
    </lineage>
</organism>
<dbReference type="Pfam" id="PF00034">
    <property type="entry name" value="Cytochrom_C"/>
    <property type="match status" value="1"/>
</dbReference>
<dbReference type="InterPro" id="IPR030999">
    <property type="entry name" value="Thiosulf_SoxX"/>
</dbReference>
<dbReference type="Gene3D" id="1.10.760.10">
    <property type="entry name" value="Cytochrome c-like domain"/>
    <property type="match status" value="1"/>
</dbReference>
<evidence type="ECO:0000313" key="8">
    <source>
        <dbReference type="EMBL" id="MBR0667444.1"/>
    </source>
</evidence>
<dbReference type="SUPFAM" id="SSF46626">
    <property type="entry name" value="Cytochrome c"/>
    <property type="match status" value="1"/>
</dbReference>
<comment type="caution">
    <text evidence="8">The sequence shown here is derived from an EMBL/GenBank/DDBJ whole genome shotgun (WGS) entry which is preliminary data.</text>
</comment>
<keyword evidence="3 4" id="KW-0408">Iron</keyword>